<feature type="transmembrane region" description="Helical" evidence="2">
    <location>
        <begin position="320"/>
        <end position="338"/>
    </location>
</feature>
<keyword evidence="2" id="KW-0812">Transmembrane</keyword>
<keyword evidence="4" id="KW-1185">Reference proteome</keyword>
<evidence type="ECO:0000313" key="4">
    <source>
        <dbReference type="Proteomes" id="UP001165065"/>
    </source>
</evidence>
<feature type="transmembrane region" description="Helical" evidence="2">
    <location>
        <begin position="403"/>
        <end position="426"/>
    </location>
</feature>
<reference evidence="4" key="1">
    <citation type="journal article" date="2023" name="Commun. Biol.">
        <title>Genome analysis of Parmales, the sister group of diatoms, reveals the evolutionary specialization of diatoms from phago-mixotrophs to photoautotrophs.</title>
        <authorList>
            <person name="Ban H."/>
            <person name="Sato S."/>
            <person name="Yoshikawa S."/>
            <person name="Yamada K."/>
            <person name="Nakamura Y."/>
            <person name="Ichinomiya M."/>
            <person name="Sato N."/>
            <person name="Blanc-Mathieu R."/>
            <person name="Endo H."/>
            <person name="Kuwata A."/>
            <person name="Ogata H."/>
        </authorList>
    </citation>
    <scope>NUCLEOTIDE SEQUENCE [LARGE SCALE GENOMIC DNA]</scope>
</reference>
<feature type="region of interest" description="Disordered" evidence="1">
    <location>
        <begin position="464"/>
        <end position="487"/>
    </location>
</feature>
<sequence>MVLTVCIGASGSGKTTFLEDVHKAHKCTYIRQYHNLRPFIPVKRIPNFDPTALPFWSIYEKENPNVAIGGTMAGQFNPGFSGGQRKMLLFELIYQRTKNMSDLLLCLDEPFAGVTDDFVPYLKGRLEDMAQRHNILLVTNDHVDAMRKLAKNTIVVSAIDRSTVSINDEKKVDRTLALNAVSNGNDYVHENSSADLKFFFEVEVFSLAGGLGAVAGFTMFAMLMIILSFWDSQAGSEALVLVGVQIVAFFCINPYLISLADWRVYMTEEAEALLHASVPTNKALKSTLTLLVLLVISVIAFGVLNLCIDTMGDIKFFVHMLFDSASLTFPFICVGLYTELPLQVVQIIASMPFLFMIFFSTTFSPGAGVEAVKELRYLFARFYFWCDLPGFKDLMEDCPSDDLLITYSILSGCLGLFMFLVVYYLLKFKQGKVLEKRDLKRAEMEATEPFIKLQNELFGSKLISPSNKSASGSDGFELVPSKGDEAI</sequence>
<feature type="transmembrane region" description="Helical" evidence="2">
    <location>
        <begin position="288"/>
        <end position="308"/>
    </location>
</feature>
<dbReference type="OrthoDB" id="38405at2759"/>
<comment type="caution">
    <text evidence="3">The sequence shown here is derived from an EMBL/GenBank/DDBJ whole genome shotgun (WGS) entry which is preliminary data.</text>
</comment>
<organism evidence="3 4">
    <name type="scientific">Triparma columacea</name>
    <dbReference type="NCBI Taxonomy" id="722753"/>
    <lineage>
        <taxon>Eukaryota</taxon>
        <taxon>Sar</taxon>
        <taxon>Stramenopiles</taxon>
        <taxon>Ochrophyta</taxon>
        <taxon>Bolidophyceae</taxon>
        <taxon>Parmales</taxon>
        <taxon>Triparmaceae</taxon>
        <taxon>Triparma</taxon>
    </lineage>
</organism>
<feature type="transmembrane region" description="Helical" evidence="2">
    <location>
        <begin position="204"/>
        <end position="226"/>
    </location>
</feature>
<accession>A0A9W7GNZ5</accession>
<gene>
    <name evidence="3" type="ORF">TrCOL_g8911</name>
</gene>
<dbReference type="InterPro" id="IPR027417">
    <property type="entry name" value="P-loop_NTPase"/>
</dbReference>
<proteinExistence type="predicted"/>
<dbReference type="EMBL" id="BRYA01000366">
    <property type="protein sequence ID" value="GMI47978.1"/>
    <property type="molecule type" value="Genomic_DNA"/>
</dbReference>
<feature type="transmembrane region" description="Helical" evidence="2">
    <location>
        <begin position="238"/>
        <end position="257"/>
    </location>
</feature>
<evidence type="ECO:0000313" key="3">
    <source>
        <dbReference type="EMBL" id="GMI47978.1"/>
    </source>
</evidence>
<keyword evidence="2" id="KW-1133">Transmembrane helix</keyword>
<feature type="transmembrane region" description="Helical" evidence="2">
    <location>
        <begin position="344"/>
        <end position="363"/>
    </location>
</feature>
<evidence type="ECO:0000256" key="2">
    <source>
        <dbReference type="SAM" id="Phobius"/>
    </source>
</evidence>
<dbReference type="SUPFAM" id="SSF52540">
    <property type="entry name" value="P-loop containing nucleoside triphosphate hydrolases"/>
    <property type="match status" value="1"/>
</dbReference>
<keyword evidence="2" id="KW-0472">Membrane</keyword>
<protein>
    <submittedName>
        <fullName evidence="3">Uncharacterized protein</fullName>
    </submittedName>
</protein>
<evidence type="ECO:0000256" key="1">
    <source>
        <dbReference type="SAM" id="MobiDB-lite"/>
    </source>
</evidence>
<dbReference type="AlphaFoldDB" id="A0A9W7GNZ5"/>
<dbReference type="Gene3D" id="3.40.50.300">
    <property type="entry name" value="P-loop containing nucleotide triphosphate hydrolases"/>
    <property type="match status" value="1"/>
</dbReference>
<dbReference type="Proteomes" id="UP001165065">
    <property type="component" value="Unassembled WGS sequence"/>
</dbReference>
<name>A0A9W7GNZ5_9STRA</name>